<reference evidence="2" key="1">
    <citation type="thesis" date="2020" institute="ProQuest LLC" country="789 East Eisenhower Parkway, Ann Arbor, MI, USA">
        <title>Comparative Genomics and Chromosome Evolution.</title>
        <authorList>
            <person name="Mudd A.B."/>
        </authorList>
    </citation>
    <scope>NUCLEOTIDE SEQUENCE</scope>
    <source>
        <strain evidence="2">237g6f4</strain>
        <tissue evidence="2">Blood</tissue>
    </source>
</reference>
<proteinExistence type="predicted"/>
<evidence type="ECO:0000256" key="1">
    <source>
        <dbReference type="SAM" id="SignalP"/>
    </source>
</evidence>
<dbReference type="AlphaFoldDB" id="A0AAV6YII4"/>
<evidence type="ECO:0008006" key="4">
    <source>
        <dbReference type="Google" id="ProtNLM"/>
    </source>
</evidence>
<accession>A0AAV6YII4</accession>
<protein>
    <recommendedName>
        <fullName evidence="4">Secreted protein</fullName>
    </recommendedName>
</protein>
<comment type="caution">
    <text evidence="2">The sequence shown here is derived from an EMBL/GenBank/DDBJ whole genome shotgun (WGS) entry which is preliminary data.</text>
</comment>
<sequence length="92" mass="10395">MELECCPHTAVLCAFICLPFPFVRSKICLSPLFCFCRDEGRDYGAAHWTILRAQQCADVPTAQSWSINPYHSPAATKHIHKGLMTLLSRDRT</sequence>
<evidence type="ECO:0000313" key="3">
    <source>
        <dbReference type="Proteomes" id="UP000824782"/>
    </source>
</evidence>
<feature type="chain" id="PRO_5043978251" description="Secreted protein" evidence="1">
    <location>
        <begin position="26"/>
        <end position="92"/>
    </location>
</feature>
<gene>
    <name evidence="2" type="ORF">GDO81_029663</name>
</gene>
<keyword evidence="1" id="KW-0732">Signal</keyword>
<dbReference type="EMBL" id="WNYA01081582">
    <property type="protein sequence ID" value="KAG8535022.1"/>
    <property type="molecule type" value="Genomic_DNA"/>
</dbReference>
<feature type="signal peptide" evidence="1">
    <location>
        <begin position="1"/>
        <end position="25"/>
    </location>
</feature>
<evidence type="ECO:0000313" key="2">
    <source>
        <dbReference type="EMBL" id="KAG8535022.1"/>
    </source>
</evidence>
<keyword evidence="3" id="KW-1185">Reference proteome</keyword>
<name>A0AAV6YII4_ENGPU</name>
<dbReference type="Proteomes" id="UP000824782">
    <property type="component" value="Unassembled WGS sequence"/>
</dbReference>
<organism evidence="2 3">
    <name type="scientific">Engystomops pustulosus</name>
    <name type="common">Tungara frog</name>
    <name type="synonym">Physalaemus pustulosus</name>
    <dbReference type="NCBI Taxonomy" id="76066"/>
    <lineage>
        <taxon>Eukaryota</taxon>
        <taxon>Metazoa</taxon>
        <taxon>Chordata</taxon>
        <taxon>Craniata</taxon>
        <taxon>Vertebrata</taxon>
        <taxon>Euteleostomi</taxon>
        <taxon>Amphibia</taxon>
        <taxon>Batrachia</taxon>
        <taxon>Anura</taxon>
        <taxon>Neobatrachia</taxon>
        <taxon>Hyloidea</taxon>
        <taxon>Leptodactylidae</taxon>
        <taxon>Leiuperinae</taxon>
        <taxon>Engystomops</taxon>
    </lineage>
</organism>